<reference evidence="2" key="2">
    <citation type="submission" date="2016-01" db="EMBL/GenBank/DDBJ databases">
        <authorList>
            <person name="Poehlein A."/>
            <person name="Schlien K."/>
            <person name="Gottschalk G."/>
            <person name="Buckel W."/>
            <person name="Daniel R."/>
        </authorList>
    </citation>
    <scope>NUCLEOTIDE SEQUENCE [LARGE SCALE GENOMIC DNA]</scope>
    <source>
        <strain evidence="2">X2</strain>
    </source>
</reference>
<accession>A0ABM5YBU1</accession>
<organism evidence="1 2">
    <name type="scientific">Anaerotignum propionicum DSM 1682</name>
    <dbReference type="NCBI Taxonomy" id="991789"/>
    <lineage>
        <taxon>Bacteria</taxon>
        <taxon>Bacillati</taxon>
        <taxon>Bacillota</taxon>
        <taxon>Clostridia</taxon>
        <taxon>Lachnospirales</taxon>
        <taxon>Anaerotignaceae</taxon>
        <taxon>Anaerotignum</taxon>
    </lineage>
</organism>
<dbReference type="EMBL" id="CP014223">
    <property type="protein sequence ID" value="AMJ41432.1"/>
    <property type="molecule type" value="Genomic_DNA"/>
</dbReference>
<evidence type="ECO:0000313" key="1">
    <source>
        <dbReference type="EMBL" id="AMJ41432.1"/>
    </source>
</evidence>
<keyword evidence="2" id="KW-1185">Reference proteome</keyword>
<gene>
    <name evidence="1" type="ORF">CPRO_18480</name>
</gene>
<sequence>MKKLTFLFITFVLLLNCFAYADDSINVVNLCQ</sequence>
<evidence type="ECO:0000313" key="2">
    <source>
        <dbReference type="Proteomes" id="UP000068026"/>
    </source>
</evidence>
<name>A0ABM5YBU1_ANAPI</name>
<reference evidence="1 2" key="1">
    <citation type="journal article" date="2016" name="Genome Announc.">
        <title>Complete Genome Sequence of the Amino Acid-Fermenting Clostridium propionicum X2 (DSM 1682).</title>
        <authorList>
            <person name="Poehlein A."/>
            <person name="Schlien K."/>
            <person name="Chowdhury N.P."/>
            <person name="Gottschalk G."/>
            <person name="Buckel W."/>
            <person name="Daniel R."/>
        </authorList>
    </citation>
    <scope>NUCLEOTIDE SEQUENCE [LARGE SCALE GENOMIC DNA]</scope>
    <source>
        <strain evidence="1 2">X2</strain>
    </source>
</reference>
<dbReference type="Proteomes" id="UP000068026">
    <property type="component" value="Chromosome"/>
</dbReference>
<protein>
    <submittedName>
        <fullName evidence="1">Uncharacterized protein</fullName>
    </submittedName>
</protein>
<proteinExistence type="predicted"/>